<dbReference type="SUPFAM" id="SSF160443">
    <property type="entry name" value="SMR domain-like"/>
    <property type="match status" value="1"/>
</dbReference>
<dbReference type="PROSITE" id="PS50828">
    <property type="entry name" value="SMR"/>
    <property type="match status" value="1"/>
</dbReference>
<evidence type="ECO:0000259" key="1">
    <source>
        <dbReference type="PROSITE" id="PS50828"/>
    </source>
</evidence>
<accession>A0A3B0VUS8</accession>
<feature type="domain" description="Smr" evidence="1">
    <location>
        <begin position="101"/>
        <end position="178"/>
    </location>
</feature>
<dbReference type="EMBL" id="UOFC01000113">
    <property type="protein sequence ID" value="VAW46761.1"/>
    <property type="molecule type" value="Genomic_DNA"/>
</dbReference>
<organism evidence="2">
    <name type="scientific">hydrothermal vent metagenome</name>
    <dbReference type="NCBI Taxonomy" id="652676"/>
    <lineage>
        <taxon>unclassified sequences</taxon>
        <taxon>metagenomes</taxon>
        <taxon>ecological metagenomes</taxon>
    </lineage>
</organism>
<dbReference type="SMART" id="SM00463">
    <property type="entry name" value="SMR"/>
    <property type="match status" value="1"/>
</dbReference>
<reference evidence="2" key="1">
    <citation type="submission" date="2018-06" db="EMBL/GenBank/DDBJ databases">
        <authorList>
            <person name="Zhirakovskaya E."/>
        </authorList>
    </citation>
    <scope>NUCLEOTIDE SEQUENCE</scope>
</reference>
<sequence length="191" mass="21900">MTEEDKSLFLSAVNDVFPLKKGNKVALHHSKTVKQRAKQTIKEVKNKQRMSTDATKTTLNIQEYRVPLMTSQEKMLYHQKGIRLQELSKLKKGNFINQAQLDLHGYTCEEAQFALFNFIENALQNKRRYIRVIHGKGYNSEERFPVLKNLVNQSLREFNHVLAFCSAPEQDGGAGAVNIFLKKTYIGDPKG</sequence>
<evidence type="ECO:0000313" key="2">
    <source>
        <dbReference type="EMBL" id="VAW46761.1"/>
    </source>
</evidence>
<dbReference type="PANTHER" id="PTHR35562">
    <property type="entry name" value="DNA ENDONUCLEASE SMRA-RELATED"/>
    <property type="match status" value="1"/>
</dbReference>
<dbReference type="InterPro" id="IPR036063">
    <property type="entry name" value="Smr_dom_sf"/>
</dbReference>
<dbReference type="AlphaFoldDB" id="A0A3B0VUS8"/>
<proteinExistence type="predicted"/>
<dbReference type="Gene3D" id="3.30.1370.110">
    <property type="match status" value="1"/>
</dbReference>
<dbReference type="InterPro" id="IPR002625">
    <property type="entry name" value="Smr_dom"/>
</dbReference>
<dbReference type="Pfam" id="PF01713">
    <property type="entry name" value="Smr"/>
    <property type="match status" value="1"/>
</dbReference>
<dbReference type="GO" id="GO:0004520">
    <property type="term" value="F:DNA endonuclease activity"/>
    <property type="evidence" value="ECO:0007669"/>
    <property type="project" value="TreeGrafter"/>
</dbReference>
<name>A0A3B0VUS8_9ZZZZ</name>
<protein>
    <submittedName>
        <fullName evidence="2">Ortholog of Bordetella pertussis (BX470248) BP2475</fullName>
    </submittedName>
</protein>
<dbReference type="PANTHER" id="PTHR35562:SF2">
    <property type="entry name" value="DNA ENDONUCLEASE SMRA-RELATED"/>
    <property type="match status" value="1"/>
</dbReference>
<gene>
    <name evidence="2" type="ORF">MNBD_GAMMA03-1637</name>
</gene>